<evidence type="ECO:0000313" key="12">
    <source>
        <dbReference type="EMBL" id="SEQ65861.1"/>
    </source>
</evidence>
<gene>
    <name evidence="12" type="ORF">SAMN04488038_10931</name>
</gene>
<dbReference type="RefSeq" id="WP_093286353.1">
    <property type="nucleotide sequence ID" value="NZ_FOFS01000009.1"/>
</dbReference>
<dbReference type="SUPFAM" id="SSF158544">
    <property type="entry name" value="GspK insert domain-like"/>
    <property type="match status" value="1"/>
</dbReference>
<dbReference type="Proteomes" id="UP000199233">
    <property type="component" value="Unassembled WGS sequence"/>
</dbReference>
<evidence type="ECO:0000256" key="7">
    <source>
        <dbReference type="ARBA" id="ARBA00022927"/>
    </source>
</evidence>
<evidence type="ECO:0000256" key="6">
    <source>
        <dbReference type="ARBA" id="ARBA00022692"/>
    </source>
</evidence>
<keyword evidence="5 10" id="KW-0997">Cell inner membrane</keyword>
<comment type="subcellular location">
    <subcellularLocation>
        <location evidence="1 10">Cell inner membrane</location>
    </subcellularLocation>
</comment>
<dbReference type="AlphaFoldDB" id="A0A1H9HU69"/>
<dbReference type="InterPro" id="IPR049031">
    <property type="entry name" value="T2SSK_SAM-like_1st"/>
</dbReference>
<dbReference type="STRING" id="489703.SAMN04488038_10931"/>
<keyword evidence="7" id="KW-0653">Protein transport</keyword>
<protein>
    <recommendedName>
        <fullName evidence="10">Type II secretion system protein K</fullName>
    </recommendedName>
</protein>
<evidence type="ECO:0000313" key="13">
    <source>
        <dbReference type="Proteomes" id="UP000199233"/>
    </source>
</evidence>
<evidence type="ECO:0000256" key="4">
    <source>
        <dbReference type="ARBA" id="ARBA00022475"/>
    </source>
</evidence>
<keyword evidence="4 10" id="KW-1003">Cell membrane</keyword>
<keyword evidence="8" id="KW-1133">Transmembrane helix</keyword>
<evidence type="ECO:0000259" key="11">
    <source>
        <dbReference type="Pfam" id="PF21687"/>
    </source>
</evidence>
<evidence type="ECO:0000256" key="3">
    <source>
        <dbReference type="ARBA" id="ARBA00022448"/>
    </source>
</evidence>
<organism evidence="12 13">
    <name type="scientific">Solimonas aquatica</name>
    <dbReference type="NCBI Taxonomy" id="489703"/>
    <lineage>
        <taxon>Bacteria</taxon>
        <taxon>Pseudomonadati</taxon>
        <taxon>Pseudomonadota</taxon>
        <taxon>Gammaproteobacteria</taxon>
        <taxon>Nevskiales</taxon>
        <taxon>Nevskiaceae</taxon>
        <taxon>Solimonas</taxon>
    </lineage>
</organism>
<keyword evidence="6" id="KW-0812">Transmembrane</keyword>
<name>A0A1H9HU69_9GAMM</name>
<evidence type="ECO:0000256" key="9">
    <source>
        <dbReference type="ARBA" id="ARBA00023136"/>
    </source>
</evidence>
<evidence type="ECO:0000256" key="10">
    <source>
        <dbReference type="PIRNR" id="PIRNR002786"/>
    </source>
</evidence>
<dbReference type="PIRSF" id="PIRSF002786">
    <property type="entry name" value="XcpX"/>
    <property type="match status" value="1"/>
</dbReference>
<dbReference type="Pfam" id="PF21687">
    <property type="entry name" value="T2SSK_1st"/>
    <property type="match status" value="1"/>
</dbReference>
<dbReference type="EMBL" id="FOFS01000009">
    <property type="protein sequence ID" value="SEQ65861.1"/>
    <property type="molecule type" value="Genomic_DNA"/>
</dbReference>
<dbReference type="InterPro" id="IPR045584">
    <property type="entry name" value="Pilin-like"/>
</dbReference>
<dbReference type="GO" id="GO:0005886">
    <property type="term" value="C:plasma membrane"/>
    <property type="evidence" value="ECO:0007669"/>
    <property type="project" value="UniProtKB-SubCell"/>
</dbReference>
<evidence type="ECO:0000256" key="8">
    <source>
        <dbReference type="ARBA" id="ARBA00022989"/>
    </source>
</evidence>
<dbReference type="SUPFAM" id="SSF54523">
    <property type="entry name" value="Pili subunits"/>
    <property type="match status" value="1"/>
</dbReference>
<keyword evidence="9 10" id="KW-0472">Membrane</keyword>
<dbReference type="Gene3D" id="3.30.1300.30">
    <property type="entry name" value="GSPII I/J protein-like"/>
    <property type="match status" value="1"/>
</dbReference>
<evidence type="ECO:0000256" key="5">
    <source>
        <dbReference type="ARBA" id="ARBA00022519"/>
    </source>
</evidence>
<dbReference type="InterPro" id="IPR005628">
    <property type="entry name" value="GspK"/>
</dbReference>
<keyword evidence="13" id="KW-1185">Reference proteome</keyword>
<dbReference type="InterPro" id="IPR038072">
    <property type="entry name" value="GspK_central_sf"/>
</dbReference>
<dbReference type="Gene3D" id="1.10.40.60">
    <property type="entry name" value="EpsJ-like"/>
    <property type="match status" value="2"/>
</dbReference>
<evidence type="ECO:0000256" key="2">
    <source>
        <dbReference type="ARBA" id="ARBA00007246"/>
    </source>
</evidence>
<keyword evidence="3 10" id="KW-0813">Transport</keyword>
<dbReference type="GO" id="GO:0009306">
    <property type="term" value="P:protein secretion"/>
    <property type="evidence" value="ECO:0007669"/>
    <property type="project" value="InterPro"/>
</dbReference>
<dbReference type="PANTHER" id="PTHR38831:SF1">
    <property type="entry name" value="TYPE II SECRETION SYSTEM PROTEIN K-RELATED"/>
    <property type="match status" value="1"/>
</dbReference>
<accession>A0A1H9HU69</accession>
<feature type="domain" description="T2SS protein K first SAM-like" evidence="11">
    <location>
        <begin position="101"/>
        <end position="208"/>
    </location>
</feature>
<sequence>MRRRQQGVALITAMLVVALAAIAATALLSSANLALHRTQNLQESEQAWWYAEGVEGWVRTVLAHDAELNRYDGLGDIWARAVDYLPIGEGVLRGHIVDLQGRFNLNNLAVTQPQAYEKQLLIFTRLAAIAAGLDDYQARGLGAAIRDYIDADNEPTGGEGAEDSAYLSLKPPRRVANQAMQSVTELLAVAGVTPEIYARLAPHLTALPVKTGGFTTINVNTATPALLQALTSAPGAGLEQFIAERAKHPVETVSELFGERNVYSANAADNSLLSVSSEYFQLNAEIFIGSSRFALYSLYRRAGAAAPVVLRHSSFTE</sequence>
<proteinExistence type="inferred from homology"/>
<comment type="similarity">
    <text evidence="2 10">Belongs to the GSP K family.</text>
</comment>
<dbReference type="PANTHER" id="PTHR38831">
    <property type="entry name" value="TYPE II SECRETION SYSTEM PROTEIN K"/>
    <property type="match status" value="1"/>
</dbReference>
<reference evidence="13" key="1">
    <citation type="submission" date="2016-10" db="EMBL/GenBank/DDBJ databases">
        <authorList>
            <person name="Varghese N."/>
            <person name="Submissions S."/>
        </authorList>
    </citation>
    <scope>NUCLEOTIDE SEQUENCE [LARGE SCALE GENOMIC DNA]</scope>
    <source>
        <strain evidence="13">DSM 25927</strain>
    </source>
</reference>
<dbReference type="NCBIfam" id="NF037980">
    <property type="entry name" value="T2SS_GspK"/>
    <property type="match status" value="1"/>
</dbReference>
<dbReference type="OrthoDB" id="9788973at2"/>
<evidence type="ECO:0000256" key="1">
    <source>
        <dbReference type="ARBA" id="ARBA00004533"/>
    </source>
</evidence>